<evidence type="ECO:0000256" key="1">
    <source>
        <dbReference type="PROSITE-ProRule" id="PRU01240"/>
    </source>
</evidence>
<feature type="domain" description="Peptidase S8/S53" evidence="3">
    <location>
        <begin position="119"/>
        <end position="305"/>
    </location>
</feature>
<proteinExistence type="inferred from homology"/>
<feature type="active site" description="Charge relay system" evidence="1">
    <location>
        <position position="85"/>
    </location>
</feature>
<keyword evidence="1" id="KW-0645">Protease</keyword>
<evidence type="ECO:0000256" key="2">
    <source>
        <dbReference type="SAM" id="SignalP"/>
    </source>
</evidence>
<dbReference type="Proteomes" id="UP000558284">
    <property type="component" value="Unassembled WGS sequence"/>
</dbReference>
<keyword evidence="1" id="KW-0720">Serine protease</keyword>
<dbReference type="PROSITE" id="PS51892">
    <property type="entry name" value="SUBTILASE"/>
    <property type="match status" value="1"/>
</dbReference>
<feature type="active site" description="Charge relay system" evidence="1">
    <location>
        <position position="106"/>
    </location>
</feature>
<dbReference type="Pfam" id="PF00082">
    <property type="entry name" value="Peptidase_S8"/>
    <property type="match status" value="1"/>
</dbReference>
<dbReference type="CDD" id="cd00306">
    <property type="entry name" value="Peptidases_S8_S53"/>
    <property type="match status" value="1"/>
</dbReference>
<evidence type="ECO:0000259" key="3">
    <source>
        <dbReference type="Pfam" id="PF00082"/>
    </source>
</evidence>
<reference evidence="4 5" key="1">
    <citation type="submission" date="2020-07" db="EMBL/GenBank/DDBJ databases">
        <title>Definition of the novel symbiovar canariense within Mesorhizobium novociceri, a new species of genus Mesorhizobium nodulating Cicer canariense in the Caldera de Taburiente National Park (La Palma, Canary Islands).</title>
        <authorList>
            <person name="Leon-Barrios M."/>
            <person name="Perez-Yepez J."/>
            <person name="Flores-Felix J.D."/>
            <person name="Ramirez-Baena M.H."/>
            <person name="Pulido-Suarez L."/>
            <person name="Igual J.M."/>
            <person name="Velazquez E."/>
            <person name="Peix A."/>
        </authorList>
    </citation>
    <scope>NUCLEOTIDE SEQUENCE [LARGE SCALE GENOMIC DNA]</scope>
    <source>
        <strain evidence="4 5">CCANP35</strain>
    </source>
</reference>
<sequence>MQIKRWLPVAYLASLILWASAPPGFADDLQSRLAGDGGAARPAMEGSSSRCPQNADGTFCWMSPDVGAAWASGYNGSGVSVTIIDDFTGNMGQVGDLGHGSQWRRHGQWVAQAAGMVAPGANITELDYSEQVPLTLKQGLNVINLSYGLEEPVSGYRLEQSVVDAARAGAAVFTKAAGNGSVAVDTLANGDIDFLVLDLIGKQSAIFVGALERNGTPENKAKLASYSNYAGSDSEVQNHFLTVGVESDKTGLPGTSVAASVVAGYAAILGSKFTSATPTQITNQLLDTARTDTLVNYDAATYGHGEASLSRALAPVSIR</sequence>
<gene>
    <name evidence="4" type="ORF">H0241_26715</name>
</gene>
<dbReference type="RefSeq" id="WP_181060827.1">
    <property type="nucleotide sequence ID" value="NZ_JACDTY010000017.1"/>
</dbReference>
<organism evidence="4 5">
    <name type="scientific">Mesorhizobium neociceri</name>
    <dbReference type="NCBI Taxonomy" id="1307853"/>
    <lineage>
        <taxon>Bacteria</taxon>
        <taxon>Pseudomonadati</taxon>
        <taxon>Pseudomonadota</taxon>
        <taxon>Alphaproteobacteria</taxon>
        <taxon>Hyphomicrobiales</taxon>
        <taxon>Phyllobacteriaceae</taxon>
        <taxon>Mesorhizobium</taxon>
    </lineage>
</organism>
<name>A0A838BCL9_9HYPH</name>
<protein>
    <submittedName>
        <fullName evidence="4">S8/S53 family peptidase</fullName>
    </submittedName>
</protein>
<comment type="similarity">
    <text evidence="1">Belongs to the peptidase S8 family.</text>
</comment>
<dbReference type="InterPro" id="IPR000209">
    <property type="entry name" value="Peptidase_S8/S53_dom"/>
</dbReference>
<dbReference type="Gene3D" id="3.40.50.200">
    <property type="entry name" value="Peptidase S8/S53 domain"/>
    <property type="match status" value="1"/>
</dbReference>
<keyword evidence="1" id="KW-0378">Hydrolase</keyword>
<evidence type="ECO:0000313" key="4">
    <source>
        <dbReference type="EMBL" id="MBA1143817.1"/>
    </source>
</evidence>
<keyword evidence="2" id="KW-0732">Signal</keyword>
<dbReference type="GO" id="GO:0004252">
    <property type="term" value="F:serine-type endopeptidase activity"/>
    <property type="evidence" value="ECO:0007669"/>
    <property type="project" value="UniProtKB-UniRule"/>
</dbReference>
<keyword evidence="5" id="KW-1185">Reference proteome</keyword>
<dbReference type="SUPFAM" id="SSF52743">
    <property type="entry name" value="Subtilisin-like"/>
    <property type="match status" value="1"/>
</dbReference>
<dbReference type="InterPro" id="IPR036852">
    <property type="entry name" value="Peptidase_S8/S53_dom_sf"/>
</dbReference>
<accession>A0A838BCL9</accession>
<feature type="active site" description="Charge relay system" evidence="1">
    <location>
        <position position="256"/>
    </location>
</feature>
<dbReference type="GO" id="GO:0006508">
    <property type="term" value="P:proteolysis"/>
    <property type="evidence" value="ECO:0007669"/>
    <property type="project" value="UniProtKB-KW"/>
</dbReference>
<dbReference type="AlphaFoldDB" id="A0A838BCL9"/>
<feature type="chain" id="PRO_5032736473" evidence="2">
    <location>
        <begin position="27"/>
        <end position="319"/>
    </location>
</feature>
<dbReference type="EMBL" id="JACDTY010000017">
    <property type="protein sequence ID" value="MBA1143817.1"/>
    <property type="molecule type" value="Genomic_DNA"/>
</dbReference>
<feature type="signal peptide" evidence="2">
    <location>
        <begin position="1"/>
        <end position="26"/>
    </location>
</feature>
<comment type="caution">
    <text evidence="4">The sequence shown here is derived from an EMBL/GenBank/DDBJ whole genome shotgun (WGS) entry which is preliminary data.</text>
</comment>
<evidence type="ECO:0000313" key="5">
    <source>
        <dbReference type="Proteomes" id="UP000558284"/>
    </source>
</evidence>